<dbReference type="EMBL" id="JAWDID010000005">
    <property type="protein sequence ID" value="MDU0339296.1"/>
    <property type="molecule type" value="Genomic_DNA"/>
</dbReference>
<feature type="domain" description="ABC transporter" evidence="6">
    <location>
        <begin position="2"/>
        <end position="243"/>
    </location>
</feature>
<dbReference type="InterPro" id="IPR003439">
    <property type="entry name" value="ABC_transporter-like_ATP-bd"/>
</dbReference>
<dbReference type="Pfam" id="PF12848">
    <property type="entry name" value="ABC_tran_Xtn"/>
    <property type="match status" value="1"/>
</dbReference>
<dbReference type="PANTHER" id="PTHR19211:SF14">
    <property type="entry name" value="ATP-BINDING CASSETTE SUB-FAMILY F MEMBER 1"/>
    <property type="match status" value="1"/>
</dbReference>
<sequence length="626" mass="68330">MLTLSDITYRLGDRLLLDKAGAALPTGARVGLVGRNGTGKTTLFRIITGDLSPEGGSVSLPRGMRIGGVAQEAPGGPETLIEVVLAADTERSALMKESETATDPLRIAEIETRLADIGAHSAPARAATVLYGLGFDEAAQQRPCSDFSGGWRMRVALAAVLFSEPDLLLLDEPTNYLDLEGTLWLYDYLERYPHTVLVVSHDRELLDTCVDHILHLDQGKLTIYRGGYSAFEKLRAEKQANLARQREKQDAERKHLQAFVDRFKAKATKARQAQSRVKRLEKMQEIAVIEDRDVQPFSFPAPERPLSPPMVVLEGASAGYGDRTILSRLNLTLSPDDRIALLGSNGNGKSTFCKLIGGRLEPKTGQMRRSSKLQSAYFAQHQLDELRMEDTPVGHIRELMPDQPEARVRARTAQIGFPAAKADTPVKNLSGGEKARLMLGIATFGGPHLMILDEPTNHLDIDSRTALVRAINDYPGAVILVSHDRFLIEACADQLWLVADGTVKNFDGDMEDYRSLVLGGAKAARREKSGKQEAPASGGKAEDRKGNAQKRAAQGPLRQKLNLAEARIAKLTGLIEKVDEVLGNGAAFARDPEKALLLSRQRAELAEALGAAEEEWLSLSEELESA</sequence>
<evidence type="ECO:0000256" key="4">
    <source>
        <dbReference type="ARBA" id="ARBA00022840"/>
    </source>
</evidence>
<evidence type="ECO:0000313" key="8">
    <source>
        <dbReference type="Proteomes" id="UP001254257"/>
    </source>
</evidence>
<dbReference type="InterPro" id="IPR017871">
    <property type="entry name" value="ABC_transporter-like_CS"/>
</dbReference>
<comment type="similarity">
    <text evidence="1">Belongs to the ABC transporter superfamily.</text>
</comment>
<gene>
    <name evidence="7" type="ORF">RKE40_05370</name>
</gene>
<keyword evidence="3" id="KW-0547">Nucleotide-binding</keyword>
<protein>
    <submittedName>
        <fullName evidence="7">ABC-F family ATP-binding cassette domain-containing protein</fullName>
    </submittedName>
</protein>
<dbReference type="InterPro" id="IPR032781">
    <property type="entry name" value="ABC_tran_Xtn"/>
</dbReference>
<comment type="caution">
    <text evidence="7">The sequence shown here is derived from an EMBL/GenBank/DDBJ whole genome shotgun (WGS) entry which is preliminary data.</text>
</comment>
<keyword evidence="8" id="KW-1185">Reference proteome</keyword>
<keyword evidence="4 7" id="KW-0067">ATP-binding</keyword>
<proteinExistence type="inferred from homology"/>
<evidence type="ECO:0000256" key="2">
    <source>
        <dbReference type="ARBA" id="ARBA00022737"/>
    </source>
</evidence>
<evidence type="ECO:0000313" key="7">
    <source>
        <dbReference type="EMBL" id="MDU0339296.1"/>
    </source>
</evidence>
<dbReference type="RefSeq" id="WP_316017208.1">
    <property type="nucleotide sequence ID" value="NZ_JAWDID010000005.1"/>
</dbReference>
<dbReference type="PROSITE" id="PS50893">
    <property type="entry name" value="ABC_TRANSPORTER_2"/>
    <property type="match status" value="2"/>
</dbReference>
<evidence type="ECO:0000256" key="5">
    <source>
        <dbReference type="SAM" id="MobiDB-lite"/>
    </source>
</evidence>
<dbReference type="InterPro" id="IPR003593">
    <property type="entry name" value="AAA+_ATPase"/>
</dbReference>
<dbReference type="Gene3D" id="3.40.50.300">
    <property type="entry name" value="P-loop containing nucleotide triphosphate hydrolases"/>
    <property type="match status" value="2"/>
</dbReference>
<dbReference type="Proteomes" id="UP001254257">
    <property type="component" value="Unassembled WGS sequence"/>
</dbReference>
<dbReference type="PANTHER" id="PTHR19211">
    <property type="entry name" value="ATP-BINDING TRANSPORT PROTEIN-RELATED"/>
    <property type="match status" value="1"/>
</dbReference>
<dbReference type="PROSITE" id="PS00211">
    <property type="entry name" value="ABC_TRANSPORTER_1"/>
    <property type="match status" value="2"/>
</dbReference>
<dbReference type="SMART" id="SM00382">
    <property type="entry name" value="AAA"/>
    <property type="match status" value="2"/>
</dbReference>
<dbReference type="InterPro" id="IPR050611">
    <property type="entry name" value="ABCF"/>
</dbReference>
<reference evidence="7 8" key="1">
    <citation type="submission" date="2023-09" db="EMBL/GenBank/DDBJ databases">
        <title>Whole genome shotgun sequencing (WGS) of Bosea sp. ZW T0_25, isolated from stored onions (Allium cepa).</title>
        <authorList>
            <person name="Stoll D.A."/>
            <person name="Huch M."/>
        </authorList>
    </citation>
    <scope>NUCLEOTIDE SEQUENCE [LARGE SCALE GENOMIC DNA]</scope>
    <source>
        <strain evidence="7 8">ZW T0_25</strain>
    </source>
</reference>
<feature type="domain" description="ABC transporter" evidence="6">
    <location>
        <begin position="311"/>
        <end position="525"/>
    </location>
</feature>
<evidence type="ECO:0000259" key="6">
    <source>
        <dbReference type="PROSITE" id="PS50893"/>
    </source>
</evidence>
<keyword evidence="2" id="KW-0677">Repeat</keyword>
<feature type="region of interest" description="Disordered" evidence="5">
    <location>
        <begin position="524"/>
        <end position="556"/>
    </location>
</feature>
<dbReference type="InterPro" id="IPR027417">
    <property type="entry name" value="P-loop_NTPase"/>
</dbReference>
<dbReference type="SUPFAM" id="SSF52540">
    <property type="entry name" value="P-loop containing nucleoside triphosphate hydrolases"/>
    <property type="match status" value="2"/>
</dbReference>
<evidence type="ECO:0000256" key="1">
    <source>
        <dbReference type="ARBA" id="ARBA00005417"/>
    </source>
</evidence>
<dbReference type="CDD" id="cd03221">
    <property type="entry name" value="ABCF_EF-3"/>
    <property type="match status" value="2"/>
</dbReference>
<evidence type="ECO:0000256" key="3">
    <source>
        <dbReference type="ARBA" id="ARBA00022741"/>
    </source>
</evidence>
<dbReference type="GO" id="GO:0005524">
    <property type="term" value="F:ATP binding"/>
    <property type="evidence" value="ECO:0007669"/>
    <property type="project" value="UniProtKB-KW"/>
</dbReference>
<name>A0ABU3S3K4_9HYPH</name>
<organism evidence="7 8">
    <name type="scientific">Bosea rubneri</name>
    <dbReference type="NCBI Taxonomy" id="3075434"/>
    <lineage>
        <taxon>Bacteria</taxon>
        <taxon>Pseudomonadati</taxon>
        <taxon>Pseudomonadota</taxon>
        <taxon>Alphaproteobacteria</taxon>
        <taxon>Hyphomicrobiales</taxon>
        <taxon>Boseaceae</taxon>
        <taxon>Bosea</taxon>
    </lineage>
</organism>
<accession>A0ABU3S3K4</accession>
<dbReference type="Pfam" id="PF00005">
    <property type="entry name" value="ABC_tran"/>
    <property type="match status" value="2"/>
</dbReference>